<feature type="domain" description="DUF4758" evidence="2">
    <location>
        <begin position="21"/>
        <end position="117"/>
    </location>
</feature>
<feature type="non-terminal residue" evidence="3">
    <location>
        <position position="609"/>
    </location>
</feature>
<evidence type="ECO:0000256" key="1">
    <source>
        <dbReference type="SAM" id="MobiDB-lite"/>
    </source>
</evidence>
<feature type="compositionally biased region" description="Basic and acidic residues" evidence="1">
    <location>
        <begin position="397"/>
        <end position="413"/>
    </location>
</feature>
<dbReference type="PANTHER" id="PTHR39072">
    <property type="entry name" value="RE48511P"/>
    <property type="match status" value="1"/>
</dbReference>
<feature type="compositionally biased region" description="Acidic residues" evidence="1">
    <location>
        <begin position="216"/>
        <end position="232"/>
    </location>
</feature>
<feature type="region of interest" description="Disordered" evidence="1">
    <location>
        <begin position="202"/>
        <end position="233"/>
    </location>
</feature>
<organism evidence="3">
    <name type="scientific">Graphocephala atropunctata</name>
    <dbReference type="NCBI Taxonomy" id="36148"/>
    <lineage>
        <taxon>Eukaryota</taxon>
        <taxon>Metazoa</taxon>
        <taxon>Ecdysozoa</taxon>
        <taxon>Arthropoda</taxon>
        <taxon>Hexapoda</taxon>
        <taxon>Insecta</taxon>
        <taxon>Pterygota</taxon>
        <taxon>Neoptera</taxon>
        <taxon>Paraneoptera</taxon>
        <taxon>Hemiptera</taxon>
        <taxon>Auchenorrhyncha</taxon>
        <taxon>Membracoidea</taxon>
        <taxon>Cicadellidae</taxon>
        <taxon>Cicadellinae</taxon>
        <taxon>Cicadellini</taxon>
        <taxon>Graphocephala</taxon>
    </lineage>
</organism>
<dbReference type="EMBL" id="GEBQ01025786">
    <property type="protein sequence ID" value="JAT14191.1"/>
    <property type="molecule type" value="Transcribed_RNA"/>
</dbReference>
<sequence length="609" mass="66660">LQTSTPALDSVNEITEDNYKTFYTTYTYFTTVFVDGETEVESRTEVYTNIISPSSLLSDIKQTSEVRLFSSDYVSVLPDEQVESPQDASETNSVVSLRTTPTRLYDSTISRPKIKDNEIAPLSEALFSEHDIHATNIDDAYRYDTTMSRSHPSENTQIVEEDQDLMFAKQQELSKEEKLLLGITPAEDAEVLQTVVVDVTSSSSGGSRKVYRESYDDPDDQITSESNTEEIEPSFSPTILLQTSYTTFTYFTTVYKGTTSDVISRLDTVTNVVTETLGPSDIEASLSPEEATLPITYFTTFTYWTTLYKDGSTMVTSREETISNVVTPTVTEMEKTQSIDITPTSVSSLVLPTVLTSIVGENSVDSQLEPKQLASGVKESATEPVIITPSPTTPELSNKETQEEKETSLKDEGSSSSSQDLDPTTFYTTYTYFTTSYIGNSTVLNSRLETVTNIVTPTADVDDSTDITTTEPNESSKEDLNATQTSQGPELKPTGLISTIRTSEVNNGITTLLSTDVFGTYIDGLYAQILESSTDIVSPTASIPVPTKVTSPDAQSTGVVSINEGKIVDAEGISTTFFTTKAIGTFIDKLYAQVIESTTSVQVDEDKKT</sequence>
<dbReference type="InterPro" id="IPR031866">
    <property type="entry name" value="DUF4758"/>
</dbReference>
<feature type="domain" description="DUF4758" evidence="2">
    <location>
        <begin position="423"/>
        <end position="534"/>
    </location>
</feature>
<accession>A0A1B6KRZ1</accession>
<feature type="domain" description="DUF4758" evidence="2">
    <location>
        <begin position="548"/>
        <end position="600"/>
    </location>
</feature>
<reference evidence="3" key="1">
    <citation type="submission" date="2015-11" db="EMBL/GenBank/DDBJ databases">
        <title>De novo transcriptome assembly of four potential Pierce s Disease insect vectors from Arizona vineyards.</title>
        <authorList>
            <person name="Tassone E.E."/>
        </authorList>
    </citation>
    <scope>NUCLEOTIDE SEQUENCE</scope>
</reference>
<evidence type="ECO:0000313" key="3">
    <source>
        <dbReference type="EMBL" id="JAT14191.1"/>
    </source>
</evidence>
<protein>
    <recommendedName>
        <fullName evidence="2">DUF4758 domain-containing protein</fullName>
    </recommendedName>
</protein>
<gene>
    <name evidence="3" type="ORF">g.7114</name>
</gene>
<name>A0A1B6KRZ1_9HEMI</name>
<feature type="region of interest" description="Disordered" evidence="1">
    <location>
        <begin position="460"/>
        <end position="494"/>
    </location>
</feature>
<feature type="region of interest" description="Disordered" evidence="1">
    <location>
        <begin position="368"/>
        <end position="422"/>
    </location>
</feature>
<dbReference type="PANTHER" id="PTHR39072:SF2">
    <property type="match status" value="1"/>
</dbReference>
<dbReference type="AlphaFoldDB" id="A0A1B6KRZ1"/>
<dbReference type="Pfam" id="PF15950">
    <property type="entry name" value="DUF4758"/>
    <property type="match status" value="5"/>
</dbReference>
<feature type="domain" description="DUF4758" evidence="2">
    <location>
        <begin position="295"/>
        <end position="367"/>
    </location>
</feature>
<proteinExistence type="predicted"/>
<feature type="non-terminal residue" evidence="3">
    <location>
        <position position="1"/>
    </location>
</feature>
<feature type="domain" description="DUF4758" evidence="2">
    <location>
        <begin position="242"/>
        <end position="284"/>
    </location>
</feature>
<evidence type="ECO:0000259" key="2">
    <source>
        <dbReference type="Pfam" id="PF15950"/>
    </source>
</evidence>